<organism evidence="2 3">
    <name type="scientific">Paenimyroides marinum</name>
    <dbReference type="NCBI Taxonomy" id="1159016"/>
    <lineage>
        <taxon>Bacteria</taxon>
        <taxon>Pseudomonadati</taxon>
        <taxon>Bacteroidota</taxon>
        <taxon>Flavobacteriia</taxon>
        <taxon>Flavobacteriales</taxon>
        <taxon>Flavobacteriaceae</taxon>
        <taxon>Paenimyroides</taxon>
    </lineage>
</organism>
<dbReference type="Pfam" id="PF13899">
    <property type="entry name" value="Thioredoxin_7"/>
    <property type="match status" value="1"/>
</dbReference>
<sequence>MKNYIIALFFIGVLFNSFHAAAQTKNTVSEKKSLEKPYNPNDNAQEKIDALIKKAKKENKNIILQAGGNWCSWCLLFNDFIKTNTKVKNELNKNFLYYHLNFSTENKNETVFKKYAPNGDKLGYPFFIVLDANGKVVKLQESGSLEEGKGYNEEKVMSFLKAARYK</sequence>
<keyword evidence="3" id="KW-1185">Reference proteome</keyword>
<feature type="signal peptide" evidence="1">
    <location>
        <begin position="1"/>
        <end position="22"/>
    </location>
</feature>
<proteinExistence type="predicted"/>
<dbReference type="RefSeq" id="WP_091097170.1">
    <property type="nucleotide sequence ID" value="NZ_FNXE01000011.1"/>
</dbReference>
<reference evidence="2 3" key="1">
    <citation type="submission" date="2016-10" db="EMBL/GenBank/DDBJ databases">
        <authorList>
            <person name="de Groot N.N."/>
        </authorList>
    </citation>
    <scope>NUCLEOTIDE SEQUENCE [LARGE SCALE GENOMIC DNA]</scope>
    <source>
        <strain evidence="2 3">CGMCC 1.10825</strain>
    </source>
</reference>
<keyword evidence="1" id="KW-0732">Signal</keyword>
<dbReference type="Proteomes" id="UP000199634">
    <property type="component" value="Unassembled WGS sequence"/>
</dbReference>
<dbReference type="Gene3D" id="3.40.30.10">
    <property type="entry name" value="Glutaredoxin"/>
    <property type="match status" value="1"/>
</dbReference>
<name>A0A1H6KGW4_9FLAO</name>
<evidence type="ECO:0000313" key="2">
    <source>
        <dbReference type="EMBL" id="SEH72849.1"/>
    </source>
</evidence>
<accession>A0A1H6KGW4</accession>
<dbReference type="EMBL" id="FNXE01000011">
    <property type="protein sequence ID" value="SEH72849.1"/>
    <property type="molecule type" value="Genomic_DNA"/>
</dbReference>
<dbReference type="STRING" id="1159016.SAMN02927937_01098"/>
<dbReference type="SUPFAM" id="SSF52833">
    <property type="entry name" value="Thioredoxin-like"/>
    <property type="match status" value="1"/>
</dbReference>
<gene>
    <name evidence="2" type="ORF">SAMN02927937_01098</name>
</gene>
<dbReference type="InterPro" id="IPR036249">
    <property type="entry name" value="Thioredoxin-like_sf"/>
</dbReference>
<feature type="chain" id="PRO_5011456990" evidence="1">
    <location>
        <begin position="23"/>
        <end position="166"/>
    </location>
</feature>
<dbReference type="AlphaFoldDB" id="A0A1H6KGW4"/>
<evidence type="ECO:0000256" key="1">
    <source>
        <dbReference type="SAM" id="SignalP"/>
    </source>
</evidence>
<protein>
    <submittedName>
        <fullName evidence="2">Thioredoxin-like</fullName>
    </submittedName>
</protein>
<dbReference type="OrthoDB" id="195735at2"/>
<evidence type="ECO:0000313" key="3">
    <source>
        <dbReference type="Proteomes" id="UP000199634"/>
    </source>
</evidence>